<evidence type="ECO:0000256" key="6">
    <source>
        <dbReference type="ARBA" id="ARBA00022670"/>
    </source>
</evidence>
<dbReference type="PRINTS" id="PR00919">
    <property type="entry name" value="THERMOPTASE"/>
</dbReference>
<keyword evidence="8" id="KW-0378">Hydrolase</keyword>
<dbReference type="SUPFAM" id="SSF144052">
    <property type="entry name" value="Thermophilic metalloprotease-like"/>
    <property type="match status" value="1"/>
</dbReference>
<sequence>MPRNKGATVPLYEQIDMENYAEVLTWALAESRERPLRNGEPVLIRYDIPGLALAEAVYSRLMDMHLSPVTMANPTPYMEMERYLNSSYGQLLFQQPGLAELYSQVGGVINIIAPEELTHLQTVDPRTIAEARRADTPNRRILQRRRQSGAMGWTTCIYPTEALAEASGMTLDEYAKALLRACWLNMPDPVREWRRMQREVGELGAWLDGLAIDRLKVESENADLTVGMGENRRFVGVNGANIPGYEIYVAPDSRKVDGIYYADQPTLRYGRLLFGLSLEFSGGIATTVEAERGATFVQQQLYSDAGARRVGEFSLTDKRFSRVDRFMAHTLLDENFGGEHGNCHIALGGSVLESFAGPAEMLTPELEYELGFNSSDMHWDLVNTQPKRVTAWLKDGTPKLIYENGEFRL</sequence>
<evidence type="ECO:0000256" key="4">
    <source>
        <dbReference type="ARBA" id="ARBA00008236"/>
    </source>
</evidence>
<evidence type="ECO:0000256" key="7">
    <source>
        <dbReference type="ARBA" id="ARBA00022723"/>
    </source>
</evidence>
<evidence type="ECO:0000313" key="11">
    <source>
        <dbReference type="Proteomes" id="UP000295506"/>
    </source>
</evidence>
<evidence type="ECO:0000256" key="3">
    <source>
        <dbReference type="ARBA" id="ARBA00001947"/>
    </source>
</evidence>
<keyword evidence="7" id="KW-0479">Metal-binding</keyword>
<dbReference type="InterPro" id="IPR000787">
    <property type="entry name" value="Peptidase_M29"/>
</dbReference>
<name>A0AA94PQT2_9BACT</name>
<comment type="cofactor">
    <cofactor evidence="1">
        <name>Co(2+)</name>
        <dbReference type="ChEBI" id="CHEBI:48828"/>
    </cofactor>
</comment>
<evidence type="ECO:0000313" key="10">
    <source>
        <dbReference type="EMBL" id="TDT90610.1"/>
    </source>
</evidence>
<reference evidence="10 11" key="1">
    <citation type="submission" date="2019-03" db="EMBL/GenBank/DDBJ databases">
        <title>Genomic Encyclopedia of Type Strains, Phase IV (KMG-IV): sequencing the most valuable type-strain genomes for metagenomic binning, comparative biology and taxonomic classification.</title>
        <authorList>
            <person name="Goeker M."/>
        </authorList>
    </citation>
    <scope>NUCLEOTIDE SEQUENCE [LARGE SCALE GENOMIC DNA]</scope>
    <source>
        <strain evidence="10 11">DSM 101483</strain>
    </source>
</reference>
<comment type="cofactor">
    <cofactor evidence="3">
        <name>Zn(2+)</name>
        <dbReference type="ChEBI" id="CHEBI:29105"/>
    </cofactor>
</comment>
<dbReference type="AlphaFoldDB" id="A0AA94PQT2"/>
<keyword evidence="5 10" id="KW-0031">Aminopeptidase</keyword>
<dbReference type="GO" id="GO:0008237">
    <property type="term" value="F:metallopeptidase activity"/>
    <property type="evidence" value="ECO:0007669"/>
    <property type="project" value="UniProtKB-KW"/>
</dbReference>
<dbReference type="EMBL" id="SOBK01000002">
    <property type="protein sequence ID" value="TDT90610.1"/>
    <property type="molecule type" value="Genomic_DNA"/>
</dbReference>
<gene>
    <name evidence="10" type="ORF">EDC59_10240</name>
</gene>
<dbReference type="GO" id="GO:0004177">
    <property type="term" value="F:aminopeptidase activity"/>
    <property type="evidence" value="ECO:0007669"/>
    <property type="project" value="UniProtKB-KW"/>
</dbReference>
<dbReference type="PANTHER" id="PTHR34448:SF1">
    <property type="entry name" value="BLL6088 PROTEIN"/>
    <property type="match status" value="1"/>
</dbReference>
<dbReference type="GO" id="GO:0046872">
    <property type="term" value="F:metal ion binding"/>
    <property type="evidence" value="ECO:0007669"/>
    <property type="project" value="UniProtKB-KW"/>
</dbReference>
<accession>A0AA94PQT2</accession>
<dbReference type="InterPro" id="IPR035097">
    <property type="entry name" value="M29_N-terminal"/>
</dbReference>
<comment type="caution">
    <text evidence="10">The sequence shown here is derived from an EMBL/GenBank/DDBJ whole genome shotgun (WGS) entry which is preliminary data.</text>
</comment>
<evidence type="ECO:0000256" key="9">
    <source>
        <dbReference type="ARBA" id="ARBA00023049"/>
    </source>
</evidence>
<evidence type="ECO:0000256" key="5">
    <source>
        <dbReference type="ARBA" id="ARBA00022438"/>
    </source>
</evidence>
<dbReference type="InterPro" id="IPR052170">
    <property type="entry name" value="M29_Exopeptidase"/>
</dbReference>
<dbReference type="Proteomes" id="UP000295506">
    <property type="component" value="Unassembled WGS sequence"/>
</dbReference>
<comment type="cofactor">
    <cofactor evidence="2">
        <name>Mg(2+)</name>
        <dbReference type="ChEBI" id="CHEBI:18420"/>
    </cofactor>
</comment>
<dbReference type="Pfam" id="PF02073">
    <property type="entry name" value="Peptidase_M29"/>
    <property type="match status" value="1"/>
</dbReference>
<dbReference type="GO" id="GO:0006508">
    <property type="term" value="P:proteolysis"/>
    <property type="evidence" value="ECO:0007669"/>
    <property type="project" value="UniProtKB-KW"/>
</dbReference>
<protein>
    <submittedName>
        <fullName evidence="10">Aminopeptidase</fullName>
    </submittedName>
</protein>
<proteinExistence type="inferred from homology"/>
<evidence type="ECO:0000256" key="8">
    <source>
        <dbReference type="ARBA" id="ARBA00022801"/>
    </source>
</evidence>
<keyword evidence="6" id="KW-0645">Protease</keyword>
<organism evidence="10 11">
    <name type="scientific">Pseudodesulfovibrio indicus</name>
    <dbReference type="NCBI Taxonomy" id="1716143"/>
    <lineage>
        <taxon>Bacteria</taxon>
        <taxon>Pseudomonadati</taxon>
        <taxon>Thermodesulfobacteriota</taxon>
        <taxon>Desulfovibrionia</taxon>
        <taxon>Desulfovibrionales</taxon>
        <taxon>Desulfovibrionaceae</taxon>
    </lineage>
</organism>
<keyword evidence="9" id="KW-0482">Metalloprotease</keyword>
<evidence type="ECO:0000256" key="1">
    <source>
        <dbReference type="ARBA" id="ARBA00001941"/>
    </source>
</evidence>
<evidence type="ECO:0000256" key="2">
    <source>
        <dbReference type="ARBA" id="ARBA00001946"/>
    </source>
</evidence>
<dbReference type="Gene3D" id="3.40.1830.10">
    <property type="entry name" value="Thermophilic metalloprotease (M29)"/>
    <property type="match status" value="1"/>
</dbReference>
<dbReference type="PANTHER" id="PTHR34448">
    <property type="entry name" value="AMINOPEPTIDASE"/>
    <property type="match status" value="1"/>
</dbReference>
<comment type="similarity">
    <text evidence="4">Belongs to the peptidase M29 family.</text>
</comment>